<reference evidence="10 11" key="1">
    <citation type="submission" date="2019-07" db="EMBL/GenBank/DDBJ databases">
        <title>SAR11 Genome Evolution.</title>
        <authorList>
            <person name="Giovannoni S."/>
        </authorList>
    </citation>
    <scope>NUCLEOTIDE SEQUENCE [LARGE SCALE GENOMIC DNA]</scope>
    <source>
        <strain evidence="10 11">HTCC9565</strain>
    </source>
</reference>
<dbReference type="GO" id="GO:0016740">
    <property type="term" value="F:transferase activity"/>
    <property type="evidence" value="ECO:0007669"/>
    <property type="project" value="UniProtKB-KW"/>
</dbReference>
<comment type="function">
    <text evidence="1 8">Involved in lipopolysaccharide (LPS) biosynthesis. Catalyzes the transfer of 3-deoxy-D-manno-octulosonate (Kdo) residue(s) from CMP-Kdo to lipid IV(A), the tetraacyldisaccharide-1,4'-bisphosphate precursor of lipid A.</text>
</comment>
<gene>
    <name evidence="10" type="ORF">VP91_00002610</name>
</gene>
<keyword evidence="8" id="KW-1003">Cell membrane</keyword>
<evidence type="ECO:0000256" key="1">
    <source>
        <dbReference type="ARBA" id="ARBA00003394"/>
    </source>
</evidence>
<dbReference type="Gene3D" id="3.40.50.2000">
    <property type="entry name" value="Glycogen Phosphorylase B"/>
    <property type="match status" value="1"/>
</dbReference>
<keyword evidence="8" id="KW-1133">Transmembrane helix</keyword>
<keyword evidence="8" id="KW-0812">Transmembrane</keyword>
<dbReference type="InterPro" id="IPR039901">
    <property type="entry name" value="Kdotransferase"/>
</dbReference>
<comment type="catalytic activity">
    <reaction evidence="7 8">
        <text>lipid IVA (E. coli) + CMP-3-deoxy-beta-D-manno-octulosonate = alpha-Kdo-(2-&gt;6)-lipid IVA (E. coli) + CMP + H(+)</text>
        <dbReference type="Rhea" id="RHEA:28066"/>
        <dbReference type="ChEBI" id="CHEBI:15378"/>
        <dbReference type="ChEBI" id="CHEBI:58603"/>
        <dbReference type="ChEBI" id="CHEBI:60364"/>
        <dbReference type="ChEBI" id="CHEBI:60377"/>
        <dbReference type="ChEBI" id="CHEBI:85987"/>
        <dbReference type="EC" id="2.4.99.12"/>
    </reaction>
</comment>
<accession>A0ABX1T240</accession>
<evidence type="ECO:0000313" key="10">
    <source>
        <dbReference type="EMBL" id="NMN67124.1"/>
    </source>
</evidence>
<comment type="pathway">
    <text evidence="2 8">Bacterial outer membrane biogenesis; LPS core biosynthesis.</text>
</comment>
<dbReference type="PANTHER" id="PTHR42755">
    <property type="entry name" value="3-DEOXY-MANNO-OCTULOSONATE CYTIDYLYLTRANSFERASE"/>
    <property type="match status" value="1"/>
</dbReference>
<evidence type="ECO:0000256" key="7">
    <source>
        <dbReference type="ARBA" id="ARBA00049183"/>
    </source>
</evidence>
<dbReference type="InterPro" id="IPR038107">
    <property type="entry name" value="Glycos_transf_N_sf"/>
</dbReference>
<evidence type="ECO:0000256" key="8">
    <source>
        <dbReference type="RuleBase" id="RU365103"/>
    </source>
</evidence>
<dbReference type="GO" id="GO:0016491">
    <property type="term" value="F:oxidoreductase activity"/>
    <property type="evidence" value="ECO:0007669"/>
    <property type="project" value="UniProtKB-KW"/>
</dbReference>
<dbReference type="RefSeq" id="WP_169035639.1">
    <property type="nucleotide sequence ID" value="NZ_LANA01000001.1"/>
</dbReference>
<evidence type="ECO:0000256" key="5">
    <source>
        <dbReference type="ARBA" id="ARBA00022679"/>
    </source>
</evidence>
<evidence type="ECO:0000256" key="4">
    <source>
        <dbReference type="ARBA" id="ARBA00019077"/>
    </source>
</evidence>
<evidence type="ECO:0000313" key="11">
    <source>
        <dbReference type="Proteomes" id="UP001166004"/>
    </source>
</evidence>
<feature type="domain" description="3-deoxy-D-manno-octulosonic-acid transferase N-terminal" evidence="9">
    <location>
        <begin position="33"/>
        <end position="208"/>
    </location>
</feature>
<keyword evidence="10" id="KW-0560">Oxidoreductase</keyword>
<dbReference type="Proteomes" id="UP001166004">
    <property type="component" value="Unassembled WGS sequence"/>
</dbReference>
<feature type="transmembrane region" description="Helical" evidence="8">
    <location>
        <begin position="6"/>
        <end position="25"/>
    </location>
</feature>
<proteinExistence type="inferred from homology"/>
<dbReference type="EMBL" id="LANA01000001">
    <property type="protein sequence ID" value="NMN67124.1"/>
    <property type="molecule type" value="Genomic_DNA"/>
</dbReference>
<name>A0ABX1T240_PELUQ</name>
<keyword evidence="8" id="KW-0448">Lipopolysaccharide biosynthesis</keyword>
<evidence type="ECO:0000259" key="9">
    <source>
        <dbReference type="Pfam" id="PF04413"/>
    </source>
</evidence>
<organism evidence="10 11">
    <name type="scientific">Pelagibacter ubique</name>
    <dbReference type="NCBI Taxonomy" id="198252"/>
    <lineage>
        <taxon>Bacteria</taxon>
        <taxon>Pseudomonadati</taxon>
        <taxon>Pseudomonadota</taxon>
        <taxon>Alphaproteobacteria</taxon>
        <taxon>Candidatus Pelagibacterales</taxon>
        <taxon>Candidatus Pelagibacteraceae</taxon>
        <taxon>Candidatus Pelagibacter</taxon>
    </lineage>
</organism>
<dbReference type="InterPro" id="IPR007507">
    <property type="entry name" value="Glycos_transf_N"/>
</dbReference>
<dbReference type="Pfam" id="PF04413">
    <property type="entry name" value="Glycos_transf_N"/>
    <property type="match status" value="1"/>
</dbReference>
<protein>
    <recommendedName>
        <fullName evidence="4 8">3-deoxy-D-manno-octulosonic acid transferase</fullName>
        <shortName evidence="8">Kdo transferase</shortName>
        <ecNumber evidence="3 8">2.4.99.12</ecNumber>
    </recommendedName>
    <alternativeName>
        <fullName evidence="6 8">Lipid IV(A) 3-deoxy-D-manno-octulosonic acid transferase</fullName>
    </alternativeName>
</protein>
<keyword evidence="5 8" id="KW-0808">Transferase</keyword>
<comment type="similarity">
    <text evidence="8">Belongs to the glycosyltransferase group 1 family.</text>
</comment>
<keyword evidence="11" id="KW-1185">Reference proteome</keyword>
<evidence type="ECO:0000256" key="3">
    <source>
        <dbReference type="ARBA" id="ARBA00012621"/>
    </source>
</evidence>
<dbReference type="EC" id="2.4.99.12" evidence="3 8"/>
<evidence type="ECO:0000256" key="6">
    <source>
        <dbReference type="ARBA" id="ARBA00031445"/>
    </source>
</evidence>
<evidence type="ECO:0000256" key="2">
    <source>
        <dbReference type="ARBA" id="ARBA00004713"/>
    </source>
</evidence>
<comment type="caution">
    <text evidence="10">The sequence shown here is derived from an EMBL/GenBank/DDBJ whole genome shotgun (WGS) entry which is preliminary data.</text>
</comment>
<keyword evidence="8" id="KW-0472">Membrane</keyword>
<sequence length="416" mass="48512">MLLIYRILINLTLLLSPIIFILRIIKKKEHPLRFKEKLCFFSEKKIKGKLVWFHGASVGEILSVIPLIEKLEKNKKIKQILITSNTLSSSKIISNLKLKKTIHQFFPIDTHYHTKKFINYWDPSIALFIDSEIWPNTIKNIKKKNIPLLLLNARITKKSFQRWKRLGSSSKNLFQKFDMCLSSSLKSKNYLKSLGAKKIRYIGNLKFSQTKKNEYLISDNIKKFLKTKKIWCAASTHTTEESIAALAHKKLKSKYKNLLTIIIPRHINRTKIILDEIEKLNLKVHLHQSNKKPHKDTDIYLVDAYGKTKSFFRLCNIVFLGGSMIKHGGQNPLEPARYGCTILHGPHVWNFSEIYSLLNKHKVSQKINGLNQLTQKIRLIFRHKKNSHNIEYKIKHLGNKILNSSLKEINSFINIK</sequence>
<dbReference type="PANTHER" id="PTHR42755:SF1">
    <property type="entry name" value="3-DEOXY-D-MANNO-OCTULOSONIC ACID TRANSFERASE, MITOCHONDRIAL-RELATED"/>
    <property type="match status" value="1"/>
</dbReference>
<comment type="subcellular location">
    <subcellularLocation>
        <location evidence="8">Cell membrane</location>
    </subcellularLocation>
</comment>
<dbReference type="Gene3D" id="3.40.50.11720">
    <property type="entry name" value="3-Deoxy-D-manno-octulosonic-acid transferase, N-terminal domain"/>
    <property type="match status" value="1"/>
</dbReference>